<comment type="caution">
    <text evidence="1">The sequence shown here is derived from an EMBL/GenBank/DDBJ whole genome shotgun (WGS) entry which is preliminary data.</text>
</comment>
<evidence type="ECO:0000313" key="1">
    <source>
        <dbReference type="EMBL" id="KAI4339278.1"/>
    </source>
</evidence>
<dbReference type="Proteomes" id="UP001057402">
    <property type="component" value="Chromosome 7"/>
</dbReference>
<dbReference type="EMBL" id="CM042886">
    <property type="protein sequence ID" value="KAI4339278.1"/>
    <property type="molecule type" value="Genomic_DNA"/>
</dbReference>
<proteinExistence type="predicted"/>
<name>A0ACB9NS19_9MYRT</name>
<evidence type="ECO:0000313" key="2">
    <source>
        <dbReference type="Proteomes" id="UP001057402"/>
    </source>
</evidence>
<gene>
    <name evidence="1" type="ORF">MLD38_024238</name>
</gene>
<sequence length="233" mass="26262">MISSGLNLVMTVIGFGVSTLFIVFICTRLIFARIQLHAARRRRSASSSAFPISSRTDLAIMERGLHGLEPVIISNFPTKKYSDQFFSCIEHSQCTVCLSEYHHEDILRILPNCGHSFHATCIDMWLQQHPTCPVCRVSLREHPEKRRLMQPLFSSAHRYHRGMASYHSPHCILANQSNSSRSHNCPLMNPIQEGWCIREETTACGVQAAPPTDNIRQSSRDKGQEQVGNQSSA</sequence>
<keyword evidence="2" id="KW-1185">Reference proteome</keyword>
<reference evidence="2" key="1">
    <citation type="journal article" date="2023" name="Front. Plant Sci.">
        <title>Chromosomal-level genome assembly of Melastoma candidum provides insights into trichome evolution.</title>
        <authorList>
            <person name="Zhong Y."/>
            <person name="Wu W."/>
            <person name="Sun C."/>
            <person name="Zou P."/>
            <person name="Liu Y."/>
            <person name="Dai S."/>
            <person name="Zhou R."/>
        </authorList>
    </citation>
    <scope>NUCLEOTIDE SEQUENCE [LARGE SCALE GENOMIC DNA]</scope>
</reference>
<accession>A0ACB9NS19</accession>
<organism evidence="1 2">
    <name type="scientific">Melastoma candidum</name>
    <dbReference type="NCBI Taxonomy" id="119954"/>
    <lineage>
        <taxon>Eukaryota</taxon>
        <taxon>Viridiplantae</taxon>
        <taxon>Streptophyta</taxon>
        <taxon>Embryophyta</taxon>
        <taxon>Tracheophyta</taxon>
        <taxon>Spermatophyta</taxon>
        <taxon>Magnoliopsida</taxon>
        <taxon>eudicotyledons</taxon>
        <taxon>Gunneridae</taxon>
        <taxon>Pentapetalae</taxon>
        <taxon>rosids</taxon>
        <taxon>malvids</taxon>
        <taxon>Myrtales</taxon>
        <taxon>Melastomataceae</taxon>
        <taxon>Melastomatoideae</taxon>
        <taxon>Melastomateae</taxon>
        <taxon>Melastoma</taxon>
    </lineage>
</organism>
<protein>
    <submittedName>
        <fullName evidence="1">Uncharacterized protein</fullName>
    </submittedName>
</protein>